<keyword evidence="2" id="KW-1185">Reference proteome</keyword>
<reference evidence="1 2" key="1">
    <citation type="submission" date="2021-03" db="EMBL/GenBank/DDBJ databases">
        <title>Whole genome shotgun sequence of Actinoplanes toevensis NBRC 105298.</title>
        <authorList>
            <person name="Komaki H."/>
            <person name="Tamura T."/>
        </authorList>
    </citation>
    <scope>NUCLEOTIDE SEQUENCE [LARGE SCALE GENOMIC DNA]</scope>
    <source>
        <strain evidence="1 2">NBRC 105298</strain>
    </source>
</reference>
<sequence length="292" mass="31233">MTSSTTAVWPTSHLQAADIAFAALTCEPDPLSLDCDAVATAAGVDCGLPPGTVPLTELRQWLLANPHYYLARDIVWRELVRLARTGAPHWVVAAVGMAMPALIRAAAELTADHQGDAADIDNEILTGFLDALRNTVDLDKPAVCASLVYAGFRAGQRVRVERFKYVPVEDIEHAVPGPRLPQLPYGHPDLLIERAATLGLIDDEDVQPWIDTRLARHSVPRVAQGLGLPADLLRMRLARADSRIGEAVLAGLLSGSVSSETVTRLSERASRRGNIRAAMATPATHGPTTAAA</sequence>
<proteinExistence type="predicted"/>
<name>A0A919W189_9ACTN</name>
<organism evidence="1 2">
    <name type="scientific">Paractinoplanes toevensis</name>
    <dbReference type="NCBI Taxonomy" id="571911"/>
    <lineage>
        <taxon>Bacteria</taxon>
        <taxon>Bacillati</taxon>
        <taxon>Actinomycetota</taxon>
        <taxon>Actinomycetes</taxon>
        <taxon>Micromonosporales</taxon>
        <taxon>Micromonosporaceae</taxon>
        <taxon>Paractinoplanes</taxon>
    </lineage>
</organism>
<comment type="caution">
    <text evidence="1">The sequence shown here is derived from an EMBL/GenBank/DDBJ whole genome shotgun (WGS) entry which is preliminary data.</text>
</comment>
<protein>
    <submittedName>
        <fullName evidence="1">Uncharacterized protein</fullName>
    </submittedName>
</protein>
<evidence type="ECO:0000313" key="1">
    <source>
        <dbReference type="EMBL" id="GIM90139.1"/>
    </source>
</evidence>
<dbReference type="AlphaFoldDB" id="A0A919W189"/>
<dbReference type="Proteomes" id="UP000677082">
    <property type="component" value="Unassembled WGS sequence"/>
</dbReference>
<accession>A0A919W189</accession>
<gene>
    <name evidence="1" type="ORF">Ato02nite_019320</name>
</gene>
<dbReference type="RefSeq" id="WP_213006080.1">
    <property type="nucleotide sequence ID" value="NZ_BOQN01000023.1"/>
</dbReference>
<evidence type="ECO:0000313" key="2">
    <source>
        <dbReference type="Proteomes" id="UP000677082"/>
    </source>
</evidence>
<dbReference type="EMBL" id="BOQN01000023">
    <property type="protein sequence ID" value="GIM90139.1"/>
    <property type="molecule type" value="Genomic_DNA"/>
</dbReference>